<dbReference type="PANTHER" id="PTHR10371">
    <property type="entry name" value="NADH DEHYDROGENASE UBIQUINONE FLAVOPROTEIN 2, MITOCHONDRIAL"/>
    <property type="match status" value="1"/>
</dbReference>
<evidence type="ECO:0000256" key="2">
    <source>
        <dbReference type="ARBA" id="ARBA00022714"/>
    </source>
</evidence>
<dbReference type="Gene3D" id="1.10.10.1590">
    <property type="entry name" value="NADH-quinone oxidoreductase subunit E"/>
    <property type="match status" value="1"/>
</dbReference>
<dbReference type="EMBL" id="CWGJ01000025">
    <property type="protein sequence ID" value="CRX38946.1"/>
    <property type="molecule type" value="Genomic_DNA"/>
</dbReference>
<sequence length="172" mass="19115">MKISEKTKQAILKLQTKYPEKRSALIPALHLAQADVGYLPEEIQNEVAELFDINPNEVNAVVSFYDMFFERPVGKHIVHVCKNASCMLRGADGVLRKMCDKLGVEPHGTSEDGQFTVIPSECLGACDRAPMMLVDDRVVGPVNEEMVDSIINEARKMPGHPSPIKMEADIHE</sequence>
<protein>
    <submittedName>
        <fullName evidence="8">NADH-quinone oxidoreductase subunit E</fullName>
        <ecNumber evidence="8">1.6.5.11</ecNumber>
    </submittedName>
</protein>
<feature type="binding site" evidence="7">
    <location>
        <position position="86"/>
    </location>
    <ligand>
        <name>[2Fe-2S] cluster</name>
        <dbReference type="ChEBI" id="CHEBI:190135"/>
    </ligand>
</feature>
<dbReference type="GO" id="GO:0051537">
    <property type="term" value="F:2 iron, 2 sulfur cluster binding"/>
    <property type="evidence" value="ECO:0007669"/>
    <property type="project" value="UniProtKB-KW"/>
</dbReference>
<dbReference type="EC" id="1.6.5.11" evidence="8"/>
<dbReference type="InterPro" id="IPR042128">
    <property type="entry name" value="NuoE_dom"/>
</dbReference>
<comment type="similarity">
    <text evidence="1">Belongs to the complex I 24 kDa subunit family.</text>
</comment>
<evidence type="ECO:0000256" key="4">
    <source>
        <dbReference type="ARBA" id="ARBA00023004"/>
    </source>
</evidence>
<dbReference type="NCBIfam" id="TIGR01958">
    <property type="entry name" value="nuoE_fam"/>
    <property type="match status" value="1"/>
</dbReference>
<dbReference type="Gene3D" id="3.40.30.10">
    <property type="entry name" value="Glutaredoxin"/>
    <property type="match status" value="1"/>
</dbReference>
<evidence type="ECO:0000313" key="9">
    <source>
        <dbReference type="Proteomes" id="UP000220251"/>
    </source>
</evidence>
<dbReference type="FunFam" id="1.10.10.1590:FF:000001">
    <property type="entry name" value="NADH-quinone oxidoreductase subunit E"/>
    <property type="match status" value="1"/>
</dbReference>
<dbReference type="Pfam" id="PF01257">
    <property type="entry name" value="2Fe-2S_thioredx"/>
    <property type="match status" value="1"/>
</dbReference>
<comment type="cofactor">
    <cofactor evidence="6">
        <name>[2Fe-2S] cluster</name>
        <dbReference type="ChEBI" id="CHEBI:190135"/>
    </cofactor>
</comment>
<keyword evidence="2 7" id="KW-0001">2Fe-2S</keyword>
<dbReference type="AlphaFoldDB" id="A0A0H5DQL1"/>
<proteinExistence type="inferred from homology"/>
<name>A0A0H5DQL1_9BACT</name>
<dbReference type="GO" id="GO:0046872">
    <property type="term" value="F:metal ion binding"/>
    <property type="evidence" value="ECO:0007669"/>
    <property type="project" value="UniProtKB-KW"/>
</dbReference>
<evidence type="ECO:0000256" key="6">
    <source>
        <dbReference type="ARBA" id="ARBA00034078"/>
    </source>
</evidence>
<feature type="binding site" evidence="7">
    <location>
        <position position="122"/>
    </location>
    <ligand>
        <name>[2Fe-2S] cluster</name>
        <dbReference type="ChEBI" id="CHEBI:190135"/>
    </ligand>
</feature>
<dbReference type="PANTHER" id="PTHR10371:SF3">
    <property type="entry name" value="NADH DEHYDROGENASE [UBIQUINONE] FLAVOPROTEIN 2, MITOCHONDRIAL"/>
    <property type="match status" value="1"/>
</dbReference>
<keyword evidence="8" id="KW-0560">Oxidoreductase</keyword>
<feature type="binding site" evidence="7">
    <location>
        <position position="126"/>
    </location>
    <ligand>
        <name>[2Fe-2S] cluster</name>
        <dbReference type="ChEBI" id="CHEBI:190135"/>
    </ligand>
</feature>
<dbReference type="NCBIfam" id="NF005722">
    <property type="entry name" value="PRK07539.1-2"/>
    <property type="match status" value="1"/>
</dbReference>
<keyword evidence="9" id="KW-1185">Reference proteome</keyword>
<dbReference type="Proteomes" id="UP000220251">
    <property type="component" value="Unassembled WGS sequence"/>
</dbReference>
<dbReference type="OrthoDB" id="9807941at2"/>
<evidence type="ECO:0000256" key="3">
    <source>
        <dbReference type="ARBA" id="ARBA00022723"/>
    </source>
</evidence>
<dbReference type="SUPFAM" id="SSF52833">
    <property type="entry name" value="Thioredoxin-like"/>
    <property type="match status" value="1"/>
</dbReference>
<keyword evidence="3 7" id="KW-0479">Metal-binding</keyword>
<keyword evidence="5 7" id="KW-0411">Iron-sulfur</keyword>
<dbReference type="PIRSF" id="PIRSF000216">
    <property type="entry name" value="NADH_DH_24kDa"/>
    <property type="match status" value="1"/>
</dbReference>
<dbReference type="PROSITE" id="PS01099">
    <property type="entry name" value="COMPLEX1_24K"/>
    <property type="match status" value="1"/>
</dbReference>
<dbReference type="InterPro" id="IPR002023">
    <property type="entry name" value="NuoE-like"/>
</dbReference>
<evidence type="ECO:0000313" key="8">
    <source>
        <dbReference type="EMBL" id="CRX38946.1"/>
    </source>
</evidence>
<keyword evidence="4 7" id="KW-0408">Iron</keyword>
<dbReference type="GO" id="GO:0003954">
    <property type="term" value="F:NADH dehydrogenase activity"/>
    <property type="evidence" value="ECO:0007669"/>
    <property type="project" value="TreeGrafter"/>
</dbReference>
<evidence type="ECO:0000256" key="5">
    <source>
        <dbReference type="ARBA" id="ARBA00023014"/>
    </source>
</evidence>
<accession>A0A0H5DQL1</accession>
<feature type="binding site" evidence="7">
    <location>
        <position position="81"/>
    </location>
    <ligand>
        <name>[2Fe-2S] cluster</name>
        <dbReference type="ChEBI" id="CHEBI:190135"/>
    </ligand>
</feature>
<dbReference type="InterPro" id="IPR036249">
    <property type="entry name" value="Thioredoxin-like_sf"/>
</dbReference>
<reference evidence="9" key="1">
    <citation type="submission" date="2015-06" db="EMBL/GenBank/DDBJ databases">
        <authorList>
            <person name="Bertelli C."/>
        </authorList>
    </citation>
    <scope>NUCLEOTIDE SEQUENCE [LARGE SCALE GENOMIC DNA]</scope>
    <source>
        <strain evidence="9">CRIB-30</strain>
    </source>
</reference>
<evidence type="ECO:0000256" key="7">
    <source>
        <dbReference type="PIRSR" id="PIRSR000216-1"/>
    </source>
</evidence>
<dbReference type="InterPro" id="IPR041921">
    <property type="entry name" value="NuoE_N"/>
</dbReference>
<gene>
    <name evidence="8" type="primary">nuoE</name>
    <name evidence="8" type="ORF">ELAC_1618</name>
</gene>
<dbReference type="RefSeq" id="WP_098038808.1">
    <property type="nucleotide sequence ID" value="NZ_CWGJ01000025.1"/>
</dbReference>
<evidence type="ECO:0000256" key="1">
    <source>
        <dbReference type="ARBA" id="ARBA00010643"/>
    </source>
</evidence>
<dbReference type="CDD" id="cd03064">
    <property type="entry name" value="TRX_Fd_NuoE"/>
    <property type="match status" value="1"/>
</dbReference>
<comment type="cofactor">
    <cofactor evidence="7">
        <name>[2Fe-2S] cluster</name>
        <dbReference type="ChEBI" id="CHEBI:190135"/>
    </cofactor>
    <text evidence="7">Binds 1 [2Fe-2S] cluster.</text>
</comment>
<organism evidence="8 9">
    <name type="scientific">Estrella lausannensis</name>
    <dbReference type="NCBI Taxonomy" id="483423"/>
    <lineage>
        <taxon>Bacteria</taxon>
        <taxon>Pseudomonadati</taxon>
        <taxon>Chlamydiota</taxon>
        <taxon>Chlamydiia</taxon>
        <taxon>Parachlamydiales</taxon>
        <taxon>Candidatus Criblamydiaceae</taxon>
        <taxon>Estrella</taxon>
    </lineage>
</organism>